<evidence type="ECO:0000313" key="4">
    <source>
        <dbReference type="Proteomes" id="UP000299102"/>
    </source>
</evidence>
<keyword evidence="4" id="KW-1185">Reference proteome</keyword>
<dbReference type="PROSITE" id="PS50878">
    <property type="entry name" value="RT_POL"/>
    <property type="match status" value="1"/>
</dbReference>
<gene>
    <name evidence="3" type="primary">RTase</name>
    <name evidence="3" type="ORF">EVAR_98612_1</name>
</gene>
<dbReference type="AlphaFoldDB" id="A0A4C1XZ18"/>
<evidence type="ECO:0000256" key="1">
    <source>
        <dbReference type="SAM" id="MobiDB-lite"/>
    </source>
</evidence>
<sequence>MSIAFDDREKAECLADSIELQCSDNPPYDLEHVRRVEEEVCHRVTLPPEDDLDPITQDEISKHIKGLKIRKAPGRDTISSKALKCFSAPLVPLLVAIFNACIQNCYFPTAWKEAVVIGIPKPGKPRDLPASYRPISLLSVLGKLFEKTLKTRLSDQLIGKGLIINEQFGFRPHHSCPQQALRLVEHISEGFKVKRKTVAVFFDVAKAFDRVWHAELIHKLYQLELPDQLEYLKAPRSLPLLYPAYINDIPRPSSGVQLALFADDTALYLRSNSIGNILPRLQRAIDELTQWLRLWRIDVNPDKSAAIYFNYSSRKEKFPVPCDTPHLRILNQPIPWQHHYKYLGITIDKHLHFRNHIARVKKLASFYLSRLNGMIGRKSKMSLRNKRTIYTMCIRPVMTYASPVFAHARPDILYDLQIMQNKFCKRAADAPWYVKNSTLHRDIELPTISKFMKDASERLFDIASNHPNPLLVEAVSYEPPPPHHFCRRPRSVLIDPPDELTIECRVLQITSRPPERAPPPTRVAATCGRRPHATDPRVADPRAAGRRCPVPRAASRAPSTHAPPPGAATCAPRTRASLSVRLYYLSSYLLPTRVPATGLQISDSDIE</sequence>
<keyword evidence="3" id="KW-0808">Transferase</keyword>
<name>A0A4C1XZ18_EUMVA</name>
<proteinExistence type="predicted"/>
<dbReference type="InterPro" id="IPR000477">
    <property type="entry name" value="RT_dom"/>
</dbReference>
<feature type="region of interest" description="Disordered" evidence="1">
    <location>
        <begin position="512"/>
        <end position="571"/>
    </location>
</feature>
<reference evidence="3 4" key="1">
    <citation type="journal article" date="2019" name="Commun. Biol.">
        <title>The bagworm genome reveals a unique fibroin gene that provides high tensile strength.</title>
        <authorList>
            <person name="Kono N."/>
            <person name="Nakamura H."/>
            <person name="Ohtoshi R."/>
            <person name="Tomita M."/>
            <person name="Numata K."/>
            <person name="Arakawa K."/>
        </authorList>
    </citation>
    <scope>NUCLEOTIDE SEQUENCE [LARGE SCALE GENOMIC DNA]</scope>
</reference>
<evidence type="ECO:0000259" key="2">
    <source>
        <dbReference type="PROSITE" id="PS50878"/>
    </source>
</evidence>
<dbReference type="EMBL" id="BGZK01000987">
    <property type="protein sequence ID" value="GBP67559.1"/>
    <property type="molecule type" value="Genomic_DNA"/>
</dbReference>
<dbReference type="Proteomes" id="UP000299102">
    <property type="component" value="Unassembled WGS sequence"/>
</dbReference>
<protein>
    <submittedName>
        <fullName evidence="3">Probable RNA-directed DNA polymerase from transposon BS</fullName>
    </submittedName>
</protein>
<organism evidence="3 4">
    <name type="scientific">Eumeta variegata</name>
    <name type="common">Bagworm moth</name>
    <name type="synonym">Eumeta japonica</name>
    <dbReference type="NCBI Taxonomy" id="151549"/>
    <lineage>
        <taxon>Eukaryota</taxon>
        <taxon>Metazoa</taxon>
        <taxon>Ecdysozoa</taxon>
        <taxon>Arthropoda</taxon>
        <taxon>Hexapoda</taxon>
        <taxon>Insecta</taxon>
        <taxon>Pterygota</taxon>
        <taxon>Neoptera</taxon>
        <taxon>Endopterygota</taxon>
        <taxon>Lepidoptera</taxon>
        <taxon>Glossata</taxon>
        <taxon>Ditrysia</taxon>
        <taxon>Tineoidea</taxon>
        <taxon>Psychidae</taxon>
        <taxon>Oiketicinae</taxon>
        <taxon>Eumeta</taxon>
    </lineage>
</organism>
<evidence type="ECO:0000313" key="3">
    <source>
        <dbReference type="EMBL" id="GBP67559.1"/>
    </source>
</evidence>
<dbReference type="OrthoDB" id="6614157at2759"/>
<keyword evidence="3" id="KW-0695">RNA-directed DNA polymerase</keyword>
<dbReference type="GO" id="GO:0003964">
    <property type="term" value="F:RNA-directed DNA polymerase activity"/>
    <property type="evidence" value="ECO:0007669"/>
    <property type="project" value="UniProtKB-KW"/>
</dbReference>
<dbReference type="PANTHER" id="PTHR19446">
    <property type="entry name" value="REVERSE TRANSCRIPTASES"/>
    <property type="match status" value="1"/>
</dbReference>
<accession>A0A4C1XZ18</accession>
<dbReference type="CDD" id="cd01650">
    <property type="entry name" value="RT_nLTR_like"/>
    <property type="match status" value="1"/>
</dbReference>
<feature type="domain" description="Reverse transcriptase" evidence="2">
    <location>
        <begin position="100"/>
        <end position="347"/>
    </location>
</feature>
<dbReference type="Pfam" id="PF00078">
    <property type="entry name" value="RVT_1"/>
    <property type="match status" value="1"/>
</dbReference>
<keyword evidence="3" id="KW-0548">Nucleotidyltransferase</keyword>
<comment type="caution">
    <text evidence="3">The sequence shown here is derived from an EMBL/GenBank/DDBJ whole genome shotgun (WGS) entry which is preliminary data.</text>
</comment>